<dbReference type="FunFam" id="3.10.450.10:FF:000001">
    <property type="entry name" value="Cystatin-A"/>
    <property type="match status" value="1"/>
</dbReference>
<dbReference type="SMART" id="SM00043">
    <property type="entry name" value="CY"/>
    <property type="match status" value="1"/>
</dbReference>
<dbReference type="PANTHER" id="PTHR11414">
    <property type="entry name" value="CYSTATIN FAMILY MEMBER"/>
    <property type="match status" value="1"/>
</dbReference>
<keyword evidence="8" id="KW-1185">Reference proteome</keyword>
<reference evidence="7 8" key="1">
    <citation type="journal article" date="2018" name="Gigascience">
        <title>Genomes of trombidid mites reveal novel predicted allergens and laterally-transferred genes associated with secondary metabolism.</title>
        <authorList>
            <person name="Dong X."/>
            <person name="Chaisiri K."/>
            <person name="Xia D."/>
            <person name="Armstrong S.D."/>
            <person name="Fang Y."/>
            <person name="Donnelly M.J."/>
            <person name="Kadowaki T."/>
            <person name="McGarry J.W."/>
            <person name="Darby A.C."/>
            <person name="Makepeace B.L."/>
        </authorList>
    </citation>
    <scope>NUCLEOTIDE SEQUENCE [LARGE SCALE GENOMIC DNA]</scope>
    <source>
        <strain evidence="7">UoL-UT</strain>
    </source>
</reference>
<keyword evidence="3" id="KW-0963">Cytoplasm</keyword>
<dbReference type="GO" id="GO:0005829">
    <property type="term" value="C:cytosol"/>
    <property type="evidence" value="ECO:0007669"/>
    <property type="project" value="TreeGrafter"/>
</dbReference>
<dbReference type="EMBL" id="NCKV01001147">
    <property type="protein sequence ID" value="RWS28929.1"/>
    <property type="molecule type" value="Genomic_DNA"/>
</dbReference>
<protein>
    <submittedName>
        <fullName evidence="7">Cell cycle-regulated histone H1-binding protein-like protein</fullName>
    </submittedName>
</protein>
<keyword evidence="4" id="KW-0646">Protease inhibitor</keyword>
<dbReference type="STRING" id="299467.A0A443SN27"/>
<name>A0A443SN27_9ACAR</name>
<dbReference type="OrthoDB" id="2429551at2759"/>
<evidence type="ECO:0000259" key="6">
    <source>
        <dbReference type="SMART" id="SM00043"/>
    </source>
</evidence>
<evidence type="ECO:0000256" key="2">
    <source>
        <dbReference type="ARBA" id="ARBA00009403"/>
    </source>
</evidence>
<evidence type="ECO:0000256" key="4">
    <source>
        <dbReference type="ARBA" id="ARBA00022690"/>
    </source>
</evidence>
<evidence type="ECO:0000256" key="3">
    <source>
        <dbReference type="ARBA" id="ARBA00022490"/>
    </source>
</evidence>
<evidence type="ECO:0000256" key="5">
    <source>
        <dbReference type="ARBA" id="ARBA00022704"/>
    </source>
</evidence>
<dbReference type="Proteomes" id="UP000288716">
    <property type="component" value="Unassembled WGS sequence"/>
</dbReference>
<evidence type="ECO:0000313" key="7">
    <source>
        <dbReference type="EMBL" id="RWS28929.1"/>
    </source>
</evidence>
<dbReference type="PRINTS" id="PR00295">
    <property type="entry name" value="STEFINA"/>
</dbReference>
<comment type="similarity">
    <text evidence="2">Belongs to the cystatin family.</text>
</comment>
<dbReference type="Pfam" id="PF00031">
    <property type="entry name" value="Cystatin"/>
    <property type="match status" value="1"/>
</dbReference>
<comment type="subcellular location">
    <subcellularLocation>
        <location evidence="1">Cytoplasm</location>
    </subcellularLocation>
</comment>
<dbReference type="PANTHER" id="PTHR11414:SF21">
    <property type="entry name" value="CYSTATIN 14A, TANDEM DUPLICATE 1-RELATED"/>
    <property type="match status" value="1"/>
</dbReference>
<accession>A0A443SN27</accession>
<sequence length="98" mass="10775">MVSVPGGIGELKPADDTVNDICAKIRAEVENKAGKQFVEFTAINYASQLVNGVNYFIKVKVADAEHIHIRVHKAFSGELSFHSHQANKSADDSIEYFP</sequence>
<dbReference type="GO" id="GO:0004869">
    <property type="term" value="F:cysteine-type endopeptidase inhibitor activity"/>
    <property type="evidence" value="ECO:0007669"/>
    <property type="project" value="UniProtKB-KW"/>
</dbReference>
<dbReference type="InterPro" id="IPR000010">
    <property type="entry name" value="Cystatin_dom"/>
</dbReference>
<dbReference type="SUPFAM" id="SSF54403">
    <property type="entry name" value="Cystatin/monellin"/>
    <property type="match status" value="1"/>
</dbReference>
<comment type="caution">
    <text evidence="7">The sequence shown here is derived from an EMBL/GenBank/DDBJ whole genome shotgun (WGS) entry which is preliminary data.</text>
</comment>
<dbReference type="VEuPathDB" id="VectorBase:LDEU003108"/>
<keyword evidence="5" id="KW-0789">Thiol protease inhibitor</keyword>
<organism evidence="7 8">
    <name type="scientific">Leptotrombidium deliense</name>
    <dbReference type="NCBI Taxonomy" id="299467"/>
    <lineage>
        <taxon>Eukaryota</taxon>
        <taxon>Metazoa</taxon>
        <taxon>Ecdysozoa</taxon>
        <taxon>Arthropoda</taxon>
        <taxon>Chelicerata</taxon>
        <taxon>Arachnida</taxon>
        <taxon>Acari</taxon>
        <taxon>Acariformes</taxon>
        <taxon>Trombidiformes</taxon>
        <taxon>Prostigmata</taxon>
        <taxon>Anystina</taxon>
        <taxon>Parasitengona</taxon>
        <taxon>Trombiculoidea</taxon>
        <taxon>Trombiculidae</taxon>
        <taxon>Leptotrombidium</taxon>
    </lineage>
</organism>
<evidence type="ECO:0000256" key="1">
    <source>
        <dbReference type="ARBA" id="ARBA00004496"/>
    </source>
</evidence>
<dbReference type="Gene3D" id="3.10.450.10">
    <property type="match status" value="1"/>
</dbReference>
<dbReference type="InterPro" id="IPR001713">
    <property type="entry name" value="Prot_inh_stefin"/>
</dbReference>
<evidence type="ECO:0000313" key="8">
    <source>
        <dbReference type="Proteomes" id="UP000288716"/>
    </source>
</evidence>
<dbReference type="AlphaFoldDB" id="A0A443SN27"/>
<dbReference type="InterPro" id="IPR046350">
    <property type="entry name" value="Cystatin_sf"/>
</dbReference>
<gene>
    <name evidence="7" type="ORF">B4U80_00465</name>
</gene>
<proteinExistence type="inferred from homology"/>
<feature type="domain" description="Cystatin" evidence="6">
    <location>
        <begin position="3"/>
        <end position="97"/>
    </location>
</feature>